<feature type="transmembrane region" description="Helical" evidence="1">
    <location>
        <begin position="6"/>
        <end position="23"/>
    </location>
</feature>
<keyword evidence="3" id="KW-1185">Reference proteome</keyword>
<sequence>MLFLVFLIIASVVFYLYFKMRQFRTTYMLPIRKKLFASMAGAALGLFLISFGLNQILLFNKLVIYIVSAVFILLGLYVLVYNFRAAKHYRQFIEEEAVLNEH</sequence>
<name>A0A1D8JEU1_9BACL</name>
<organism evidence="2 3">
    <name type="scientific">Sporosarcina ureilytica</name>
    <dbReference type="NCBI Taxonomy" id="298596"/>
    <lineage>
        <taxon>Bacteria</taxon>
        <taxon>Bacillati</taxon>
        <taxon>Bacillota</taxon>
        <taxon>Bacilli</taxon>
        <taxon>Bacillales</taxon>
        <taxon>Caryophanaceae</taxon>
        <taxon>Sporosarcina</taxon>
    </lineage>
</organism>
<dbReference type="Proteomes" id="UP000185746">
    <property type="component" value="Chromosome"/>
</dbReference>
<keyword evidence="1" id="KW-1133">Transmembrane helix</keyword>
<proteinExistence type="predicted"/>
<evidence type="ECO:0000313" key="3">
    <source>
        <dbReference type="Proteomes" id="UP000185746"/>
    </source>
</evidence>
<evidence type="ECO:0000256" key="1">
    <source>
        <dbReference type="SAM" id="Phobius"/>
    </source>
</evidence>
<dbReference type="RefSeq" id="WP_075527357.1">
    <property type="nucleotide sequence ID" value="NZ_CP017560.1"/>
</dbReference>
<feature type="transmembrane region" description="Helical" evidence="1">
    <location>
        <begin position="62"/>
        <end position="83"/>
    </location>
</feature>
<dbReference type="Pfam" id="PF14007">
    <property type="entry name" value="YtpI"/>
    <property type="match status" value="1"/>
</dbReference>
<protein>
    <recommendedName>
        <fullName evidence="4">YtpI-like protein</fullName>
    </recommendedName>
</protein>
<accession>A0A1D8JEU1</accession>
<dbReference type="InterPro" id="IPR025618">
    <property type="entry name" value="YtpI"/>
</dbReference>
<reference evidence="2 3" key="1">
    <citation type="submission" date="2016-09" db="EMBL/GenBank/DDBJ databases">
        <title>Complete genome sequence of the Lysinibacillus sphaericus LMG 22257, a specie of Bacillus with ureolytic activity that can effectively biodeposit calcium carbonate.</title>
        <authorList>
            <person name="Yan W."/>
        </authorList>
    </citation>
    <scope>NUCLEOTIDE SEQUENCE [LARGE SCALE GENOMIC DNA]</scope>
    <source>
        <strain evidence="2 3">LMG 22257</strain>
    </source>
</reference>
<dbReference type="AlphaFoldDB" id="A0A1D8JEU1"/>
<dbReference type="EMBL" id="CP017560">
    <property type="protein sequence ID" value="AOV07227.1"/>
    <property type="molecule type" value="Genomic_DNA"/>
</dbReference>
<feature type="transmembrane region" description="Helical" evidence="1">
    <location>
        <begin position="35"/>
        <end position="56"/>
    </location>
</feature>
<dbReference type="KEGG" id="surl:BI350_06520"/>
<gene>
    <name evidence="2" type="ORF">BI350_06520</name>
</gene>
<evidence type="ECO:0000313" key="2">
    <source>
        <dbReference type="EMBL" id="AOV07227.1"/>
    </source>
</evidence>
<keyword evidence="1" id="KW-0812">Transmembrane</keyword>
<keyword evidence="1" id="KW-0472">Membrane</keyword>
<evidence type="ECO:0008006" key="4">
    <source>
        <dbReference type="Google" id="ProtNLM"/>
    </source>
</evidence>